<evidence type="ECO:0000256" key="2">
    <source>
        <dbReference type="ARBA" id="ARBA00022553"/>
    </source>
</evidence>
<dbReference type="GO" id="GO:0070139">
    <property type="term" value="F:SUMO-specific endopeptidase activity"/>
    <property type="evidence" value="ECO:0007669"/>
    <property type="project" value="TreeGrafter"/>
</dbReference>
<evidence type="ECO:0000256" key="4">
    <source>
        <dbReference type="ARBA" id="ARBA00022786"/>
    </source>
</evidence>
<evidence type="ECO:0000256" key="1">
    <source>
        <dbReference type="ARBA" id="ARBA00005234"/>
    </source>
</evidence>
<proteinExistence type="inferred from homology"/>
<dbReference type="GO" id="GO:0005737">
    <property type="term" value="C:cytoplasm"/>
    <property type="evidence" value="ECO:0007669"/>
    <property type="project" value="TreeGrafter"/>
</dbReference>
<dbReference type="Pfam" id="PF02902">
    <property type="entry name" value="Peptidase_C48"/>
    <property type="match status" value="1"/>
</dbReference>
<evidence type="ECO:0000313" key="8">
    <source>
        <dbReference type="WBParaSite" id="TREG1_143250.1"/>
    </source>
</evidence>
<dbReference type="PROSITE" id="PS50600">
    <property type="entry name" value="ULP_PROTEASE"/>
    <property type="match status" value="1"/>
</dbReference>
<dbReference type="PANTHER" id="PTHR46896:SF3">
    <property type="entry name" value="FI06413P-RELATED"/>
    <property type="match status" value="1"/>
</dbReference>
<accession>A0AA85JC85</accession>
<dbReference type="InterPro" id="IPR051947">
    <property type="entry name" value="Sentrin-specific_protease"/>
</dbReference>
<reference evidence="8" key="2">
    <citation type="submission" date="2023-11" db="UniProtKB">
        <authorList>
            <consortium name="WormBaseParasite"/>
        </authorList>
    </citation>
    <scope>IDENTIFICATION</scope>
</reference>
<dbReference type="GO" id="GO:0016926">
    <property type="term" value="P:protein desumoylation"/>
    <property type="evidence" value="ECO:0007669"/>
    <property type="project" value="TreeGrafter"/>
</dbReference>
<evidence type="ECO:0000256" key="5">
    <source>
        <dbReference type="ARBA" id="ARBA00022801"/>
    </source>
</evidence>
<keyword evidence="2" id="KW-0597">Phosphoprotein</keyword>
<keyword evidence="7" id="KW-1185">Reference proteome</keyword>
<sequence length="409" mass="47471">MLKDTNWDLFTEQALDNTITNITHYLNFCLDVCCPKETIFLKFDIFSSSQLKKLRREKERLFKMKNKSGVKRTNTLIKLELQRLNGLYNQKFLSCKSPSNMWKLLKEITGGVSGSMRGILVPVDLNGGYIMHSNGEEESDDDVIIVHEEIADRRSENKNGTVKANQSSNCHSLTNNDVQLQGNLKSEEINIISVYKPPGCPDAIKLTTVDVLCLSPGGLLNDSIINFYLKYLYYEKLTDYQRHATHLFNVFFYTRLTFEHPSTKINTEEVIHARHTGVARWTCGDDIFSKDFIIIPINEQNFFSGHWIVVIVCYPWMVGMLHDVHADEDVDWFKLKEEFSDVDHIEFPQNVDLSTNYEECVDKMPIDDKGEAFNRWRKRRLAWLRKNGYNPKYVVCLLMLSVPVHFVEE</sequence>
<keyword evidence="3" id="KW-0645">Protease</keyword>
<evidence type="ECO:0000259" key="6">
    <source>
        <dbReference type="PROSITE" id="PS50600"/>
    </source>
</evidence>
<feature type="domain" description="Ubiquitin-like protease family profile" evidence="6">
    <location>
        <begin position="204"/>
        <end position="409"/>
    </location>
</feature>
<reference evidence="7" key="1">
    <citation type="submission" date="2022-06" db="EMBL/GenBank/DDBJ databases">
        <authorList>
            <person name="Berger JAMES D."/>
            <person name="Berger JAMES D."/>
        </authorList>
    </citation>
    <scope>NUCLEOTIDE SEQUENCE [LARGE SCALE GENOMIC DNA]</scope>
</reference>
<dbReference type="AlphaFoldDB" id="A0AA85JC85"/>
<keyword evidence="4" id="KW-0833">Ubl conjugation pathway</keyword>
<dbReference type="GO" id="GO:0005634">
    <property type="term" value="C:nucleus"/>
    <property type="evidence" value="ECO:0007669"/>
    <property type="project" value="TreeGrafter"/>
</dbReference>
<organism evidence="7 8">
    <name type="scientific">Trichobilharzia regenti</name>
    <name type="common">Nasal bird schistosome</name>
    <dbReference type="NCBI Taxonomy" id="157069"/>
    <lineage>
        <taxon>Eukaryota</taxon>
        <taxon>Metazoa</taxon>
        <taxon>Spiralia</taxon>
        <taxon>Lophotrochozoa</taxon>
        <taxon>Platyhelminthes</taxon>
        <taxon>Trematoda</taxon>
        <taxon>Digenea</taxon>
        <taxon>Strigeidida</taxon>
        <taxon>Schistosomatoidea</taxon>
        <taxon>Schistosomatidae</taxon>
        <taxon>Trichobilharzia</taxon>
    </lineage>
</organism>
<protein>
    <recommendedName>
        <fullName evidence="6">Ubiquitin-like protease family profile domain-containing protein</fullName>
    </recommendedName>
</protein>
<dbReference type="SUPFAM" id="SSF54001">
    <property type="entry name" value="Cysteine proteinases"/>
    <property type="match status" value="1"/>
</dbReference>
<dbReference type="Proteomes" id="UP000050795">
    <property type="component" value="Unassembled WGS sequence"/>
</dbReference>
<keyword evidence="5" id="KW-0378">Hydrolase</keyword>
<dbReference type="GO" id="GO:0006508">
    <property type="term" value="P:proteolysis"/>
    <property type="evidence" value="ECO:0007669"/>
    <property type="project" value="UniProtKB-KW"/>
</dbReference>
<dbReference type="WBParaSite" id="TREG1_143250.1">
    <property type="protein sequence ID" value="TREG1_143250.1"/>
    <property type="gene ID" value="TREG1_143250"/>
</dbReference>
<dbReference type="PANTHER" id="PTHR46896">
    <property type="entry name" value="SENTRIN-SPECIFIC PROTEASE"/>
    <property type="match status" value="1"/>
</dbReference>
<dbReference type="InterPro" id="IPR003653">
    <property type="entry name" value="Peptidase_C48_C"/>
</dbReference>
<dbReference type="InterPro" id="IPR038765">
    <property type="entry name" value="Papain-like_cys_pep_sf"/>
</dbReference>
<comment type="similarity">
    <text evidence="1">Belongs to the peptidase C48 family.</text>
</comment>
<evidence type="ECO:0000256" key="3">
    <source>
        <dbReference type="ARBA" id="ARBA00022670"/>
    </source>
</evidence>
<evidence type="ECO:0000313" key="7">
    <source>
        <dbReference type="Proteomes" id="UP000050795"/>
    </source>
</evidence>
<name>A0AA85JC85_TRIRE</name>
<dbReference type="Gene3D" id="3.40.395.10">
    <property type="entry name" value="Adenoviral Proteinase, Chain A"/>
    <property type="match status" value="1"/>
</dbReference>